<evidence type="ECO:0000313" key="3">
    <source>
        <dbReference type="Proteomes" id="UP001063350"/>
    </source>
</evidence>
<keyword evidence="3" id="KW-1185">Reference proteome</keyword>
<dbReference type="SUPFAM" id="SSF47781">
    <property type="entry name" value="RuvA domain 2-like"/>
    <property type="match status" value="1"/>
</dbReference>
<accession>A0A915XHU8</accession>
<organism evidence="2 3">
    <name type="scientific">Desulfolithobacter dissulfuricans</name>
    <dbReference type="NCBI Taxonomy" id="2795293"/>
    <lineage>
        <taxon>Bacteria</taxon>
        <taxon>Pseudomonadati</taxon>
        <taxon>Thermodesulfobacteriota</taxon>
        <taxon>Desulfobulbia</taxon>
        <taxon>Desulfobulbales</taxon>
        <taxon>Desulfobulbaceae</taxon>
        <taxon>Desulfolithobacter</taxon>
    </lineage>
</organism>
<dbReference type="AlphaFoldDB" id="A0A915XHU8"/>
<name>A0A915XHU8_9BACT</name>
<dbReference type="Proteomes" id="UP001063350">
    <property type="component" value="Chromosome"/>
</dbReference>
<dbReference type="EMBL" id="AP024233">
    <property type="protein sequence ID" value="BCO09079.1"/>
    <property type="molecule type" value="Genomic_DNA"/>
</dbReference>
<feature type="region of interest" description="Disordered" evidence="1">
    <location>
        <begin position="24"/>
        <end position="61"/>
    </location>
</feature>
<proteinExistence type="predicted"/>
<reference evidence="2" key="1">
    <citation type="submission" date="2020-12" db="EMBL/GenBank/DDBJ databases">
        <title>Desulfobium dissulfuricans gen. nov., sp. nov., a novel mesophilic, sulfate-reducing bacterium isolated from a deep-sea hydrothermal vent.</title>
        <authorList>
            <person name="Hashimoto Y."/>
            <person name="Tame A."/>
            <person name="Sawayama S."/>
            <person name="Miyazaki J."/>
            <person name="Takai K."/>
            <person name="Nakagawa S."/>
        </authorList>
    </citation>
    <scope>NUCLEOTIDE SEQUENCE</scope>
    <source>
        <strain evidence="2">GF1</strain>
    </source>
</reference>
<dbReference type="PANTHER" id="PTHR21180:SF32">
    <property type="entry name" value="ENDONUCLEASE_EXONUCLEASE_PHOSPHATASE FAMILY DOMAIN-CONTAINING PROTEIN 1"/>
    <property type="match status" value="1"/>
</dbReference>
<gene>
    <name evidence="2" type="ORF">GF1_14550</name>
</gene>
<evidence type="ECO:0008006" key="4">
    <source>
        <dbReference type="Google" id="ProtNLM"/>
    </source>
</evidence>
<dbReference type="InterPro" id="IPR010994">
    <property type="entry name" value="RuvA_2-like"/>
</dbReference>
<dbReference type="PANTHER" id="PTHR21180">
    <property type="entry name" value="ENDONUCLEASE/EXONUCLEASE/PHOSPHATASE FAMILY DOMAIN-CONTAINING PROTEIN 1"/>
    <property type="match status" value="1"/>
</dbReference>
<evidence type="ECO:0000256" key="1">
    <source>
        <dbReference type="SAM" id="MobiDB-lite"/>
    </source>
</evidence>
<dbReference type="KEGG" id="ddu:GF1_14550"/>
<sequence length="135" mass="14903">MLVLLAFGWWFLAEPFLPWSWPPSPEPSLSPEGGQGIQGLLSETGGSDDREKVADEGEPPPRLALLLGRPVAINRADARTLGMLPGIGPRLAENIIRFRREHGSIQDDETLLQVAGIGRETLKRLRSLIIYDQEP</sequence>
<evidence type="ECO:0000313" key="2">
    <source>
        <dbReference type="EMBL" id="BCO09079.1"/>
    </source>
</evidence>
<dbReference type="GO" id="GO:0015628">
    <property type="term" value="P:protein secretion by the type II secretion system"/>
    <property type="evidence" value="ECO:0007669"/>
    <property type="project" value="TreeGrafter"/>
</dbReference>
<dbReference type="InterPro" id="IPR051675">
    <property type="entry name" value="Endo/Exo/Phosphatase_dom_1"/>
</dbReference>
<dbReference type="Pfam" id="PF12836">
    <property type="entry name" value="HHH_3"/>
    <property type="match status" value="1"/>
</dbReference>
<dbReference type="Gene3D" id="1.10.150.320">
    <property type="entry name" value="Photosystem II 12 kDa extrinsic protein"/>
    <property type="match status" value="1"/>
</dbReference>
<dbReference type="GO" id="GO:0015627">
    <property type="term" value="C:type II protein secretion system complex"/>
    <property type="evidence" value="ECO:0007669"/>
    <property type="project" value="TreeGrafter"/>
</dbReference>
<protein>
    <recommendedName>
        <fullName evidence="4">Helix-hairpin-helix domain-containing protein</fullName>
    </recommendedName>
</protein>